<evidence type="ECO:0000256" key="1">
    <source>
        <dbReference type="ARBA" id="ARBA00004202"/>
    </source>
</evidence>
<dbReference type="SUPFAM" id="SSF52540">
    <property type="entry name" value="P-loop containing nucleoside triphosphate hydrolases"/>
    <property type="match status" value="1"/>
</dbReference>
<dbReference type="InterPro" id="IPR003439">
    <property type="entry name" value="ABC_transporter-like_ATP-bd"/>
</dbReference>
<protein>
    <submittedName>
        <fullName evidence="6">ABC-type multidrug transport system, ATPase component</fullName>
        <ecNumber evidence="6">3.6.3.-</ecNumber>
    </submittedName>
</protein>
<evidence type="ECO:0000313" key="6">
    <source>
        <dbReference type="EMBL" id="AKE40025.1"/>
    </source>
</evidence>
<evidence type="ECO:0000256" key="4">
    <source>
        <dbReference type="ARBA" id="ARBA00022840"/>
    </source>
</evidence>
<dbReference type="EC" id="3.6.3.-" evidence="6"/>
<accession>A0A0F6QYA2</accession>
<dbReference type="CDD" id="cd03230">
    <property type="entry name" value="ABC_DR_subfamily_A"/>
    <property type="match status" value="1"/>
</dbReference>
<dbReference type="RefSeq" id="WP_035104315.1">
    <property type="nucleotide sequence ID" value="NZ_CP011311.1"/>
</dbReference>
<name>A0A0F6QYA2_9CORY</name>
<keyword evidence="4" id="KW-0067">ATP-binding</keyword>
<keyword evidence="2" id="KW-0813">Transport</keyword>
<dbReference type="SMART" id="SM00382">
    <property type="entry name" value="AAA"/>
    <property type="match status" value="1"/>
</dbReference>
<dbReference type="InterPro" id="IPR017871">
    <property type="entry name" value="ABC_transporter-like_CS"/>
</dbReference>
<evidence type="ECO:0000256" key="5">
    <source>
        <dbReference type="ARBA" id="ARBA00023251"/>
    </source>
</evidence>
<evidence type="ECO:0000256" key="2">
    <source>
        <dbReference type="ARBA" id="ARBA00022448"/>
    </source>
</evidence>
<dbReference type="HOGENOM" id="CLU_000604_1_2_11"/>
<dbReference type="PATRIC" id="fig|161896.4.peg.2039"/>
<keyword evidence="7" id="KW-1185">Reference proteome</keyword>
<evidence type="ECO:0000256" key="3">
    <source>
        <dbReference type="ARBA" id="ARBA00022741"/>
    </source>
</evidence>
<gene>
    <name evidence="6" type="ORF">UL81_10455</name>
</gene>
<dbReference type="InterPro" id="IPR027417">
    <property type="entry name" value="P-loop_NTPase"/>
</dbReference>
<keyword evidence="6" id="KW-0378">Hydrolase</keyword>
<dbReference type="GO" id="GO:0016887">
    <property type="term" value="F:ATP hydrolysis activity"/>
    <property type="evidence" value="ECO:0007669"/>
    <property type="project" value="InterPro"/>
</dbReference>
<dbReference type="PANTHER" id="PTHR42711">
    <property type="entry name" value="ABC TRANSPORTER ATP-BINDING PROTEIN"/>
    <property type="match status" value="1"/>
</dbReference>
<dbReference type="GO" id="GO:0046677">
    <property type="term" value="P:response to antibiotic"/>
    <property type="evidence" value="ECO:0007669"/>
    <property type="project" value="UniProtKB-KW"/>
</dbReference>
<reference evidence="6 7" key="1">
    <citation type="journal article" date="2015" name="Genome Announc.">
        <title>Complete Genome Sequence of Corynebacterium camporealensis DSM 44610, Isolated from the Milk of a Manchega Sheep with Subclinical Mastitis.</title>
        <authorList>
            <person name="Ruckert C."/>
            <person name="Albersmeier A."/>
            <person name="Winkler A."/>
            <person name="Tauch A."/>
        </authorList>
    </citation>
    <scope>NUCLEOTIDE SEQUENCE [LARGE SCALE GENOMIC DNA]</scope>
    <source>
        <strain evidence="6 7">DSM 44610</strain>
    </source>
</reference>
<dbReference type="KEGG" id="ccj:UL81_10455"/>
<dbReference type="OrthoDB" id="9804819at2"/>
<dbReference type="EMBL" id="CP011311">
    <property type="protein sequence ID" value="AKE40025.1"/>
    <property type="molecule type" value="Genomic_DNA"/>
</dbReference>
<dbReference type="PROSITE" id="PS50893">
    <property type="entry name" value="ABC_TRANSPORTER_2"/>
    <property type="match status" value="1"/>
</dbReference>
<dbReference type="GO" id="GO:0005886">
    <property type="term" value="C:plasma membrane"/>
    <property type="evidence" value="ECO:0007669"/>
    <property type="project" value="UniProtKB-SubCell"/>
</dbReference>
<proteinExistence type="predicted"/>
<dbReference type="InterPro" id="IPR050763">
    <property type="entry name" value="ABC_transporter_ATP-binding"/>
</dbReference>
<dbReference type="Pfam" id="PF00005">
    <property type="entry name" value="ABC_tran"/>
    <property type="match status" value="1"/>
</dbReference>
<dbReference type="AlphaFoldDB" id="A0A0F6QYA2"/>
<keyword evidence="3" id="KW-0547">Nucleotide-binding</keyword>
<dbReference type="PANTHER" id="PTHR42711:SF17">
    <property type="entry name" value="ABC TRANSPORTER ATP-BINDING PROTEIN"/>
    <property type="match status" value="1"/>
</dbReference>
<sequence length="298" mass="31935">MTHAIEVDNITRTYGSFAAVDKLSFSVDSGEVYGLLGTNGAGKTSALEILEGLAAPTDGQVKILDTDPLTARPHMGIMLQQGGLPSGLTVFETVRMWAGTCSHPLDPEDVIEQVGVSHRSDVKVGALSGGEQRRVDLACALVGNPQILFLDEPTTGLDPESRRGVWELLKELKSQGVTMVLTTHYLEEAEYLCDRLCIMHQGRIHVEGSISEIVDSAFSEISFSAEVPVREIPVGHAQAQDGAITIATKDLAADTRTVLNWAHDKDIQLENFSAHAASLEQVFLSVASESTATSPVNA</sequence>
<dbReference type="Proteomes" id="UP000033566">
    <property type="component" value="Chromosome"/>
</dbReference>
<dbReference type="GO" id="GO:0005524">
    <property type="term" value="F:ATP binding"/>
    <property type="evidence" value="ECO:0007669"/>
    <property type="project" value="UniProtKB-KW"/>
</dbReference>
<dbReference type="Gene3D" id="3.40.50.300">
    <property type="entry name" value="P-loop containing nucleotide triphosphate hydrolases"/>
    <property type="match status" value="1"/>
</dbReference>
<dbReference type="STRING" id="161896.UL81_10455"/>
<keyword evidence="5" id="KW-0046">Antibiotic resistance</keyword>
<evidence type="ECO:0000313" key="7">
    <source>
        <dbReference type="Proteomes" id="UP000033566"/>
    </source>
</evidence>
<dbReference type="InterPro" id="IPR003593">
    <property type="entry name" value="AAA+_ATPase"/>
</dbReference>
<comment type="subcellular location">
    <subcellularLocation>
        <location evidence="1">Cell membrane</location>
        <topology evidence="1">Peripheral membrane protein</topology>
    </subcellularLocation>
</comment>
<dbReference type="PROSITE" id="PS00211">
    <property type="entry name" value="ABC_TRANSPORTER_1"/>
    <property type="match status" value="1"/>
</dbReference>
<organism evidence="6 7">
    <name type="scientific">Corynebacterium camporealensis</name>
    <dbReference type="NCBI Taxonomy" id="161896"/>
    <lineage>
        <taxon>Bacteria</taxon>
        <taxon>Bacillati</taxon>
        <taxon>Actinomycetota</taxon>
        <taxon>Actinomycetes</taxon>
        <taxon>Mycobacteriales</taxon>
        <taxon>Corynebacteriaceae</taxon>
        <taxon>Corynebacterium</taxon>
    </lineage>
</organism>